<evidence type="ECO:0000256" key="2">
    <source>
        <dbReference type="SAM" id="Phobius"/>
    </source>
</evidence>
<reference evidence="6 7" key="1">
    <citation type="submission" date="2019-02" db="EMBL/GenBank/DDBJ databases">
        <title>Sequencing the genomes of 1000 actinobacteria strains.</title>
        <authorList>
            <person name="Klenk H.-P."/>
        </authorList>
    </citation>
    <scope>NUCLEOTIDE SEQUENCE [LARGE SCALE GENOMIC DNA]</scope>
    <source>
        <strain evidence="6 7">DSM 45162</strain>
    </source>
</reference>
<evidence type="ECO:0000313" key="7">
    <source>
        <dbReference type="Proteomes" id="UP000292564"/>
    </source>
</evidence>
<proteinExistence type="predicted"/>
<dbReference type="AlphaFoldDB" id="A0A4Q7ZL27"/>
<dbReference type="InterPro" id="IPR040683">
    <property type="entry name" value="CshA_NR2"/>
</dbReference>
<dbReference type="Pfam" id="PF19076">
    <property type="entry name" value="CshA_repeat"/>
    <property type="match status" value="2"/>
</dbReference>
<evidence type="ECO:0000259" key="4">
    <source>
        <dbReference type="Pfam" id="PF19076"/>
    </source>
</evidence>
<sequence length="672" mass="67247">MVGSAADVPSTGGRVRSALLCVVVAVLVVGSAPAPVWARYATGGSGLYRGSIDWFEWGNAGDAIPAGGLTKTNTRTVAGKSLDTTCVMSNVVGAISAYRPGNYVGDALDDLYNIGGTGTSNELISGLANATAAATVSFDFSCAVTYDGQVVPLRGLVMADAEQTNTGEYVQATPGQAATWRVIDRFRSCGTSATQATLAGDGTLRLDSLSGTPCAGGTGPTVVGFMDGATSAHVEVKGGGKSAVAVGAVLDADFGDAPTSYGQAGAFFDPAWQGGTVPVGATDVSTNGFTLGTPAQGSGPRLGALIDAESSPQPSADADGDDTDGSADEDSVTPPGSITVDPGSTFTLPNIACGGSAFVAGWIDWNRNGTFDPAEGVTPKSCTAGSVDLSWTMPTTTKTGRTYLRLRAAATSAAAGKSIGLATSGEVEDFAIDLNPGPATAHPATTSGYGVQHTTISVGANGSITLLDSGGNPTDTVTILGKGVYHVDDPATGVITFTPEDDFTGAAPAVTYQLTDTTTPTATVTTSTYTATVLTAPTTASPAMTAGRGVQKAMVTIPPGGSITLLTKTGNPTNKVTITGQGVYQLNPPTGVITFTPAPGFLGTATAVAFRVADAFGQLAASTYTARVLPTAVRPALPVTGAPAALPATGGMLLVVLGILLLATTRRRTTRS</sequence>
<feature type="transmembrane region" description="Helical" evidence="2">
    <location>
        <begin position="644"/>
        <end position="663"/>
    </location>
</feature>
<feature type="domain" description="Surface adhesin CshA non-repetitive" evidence="3">
    <location>
        <begin position="51"/>
        <end position="249"/>
    </location>
</feature>
<keyword evidence="2" id="KW-0812">Transmembrane</keyword>
<evidence type="ECO:0000256" key="1">
    <source>
        <dbReference type="SAM" id="MobiDB-lite"/>
    </source>
</evidence>
<evidence type="ECO:0000313" key="6">
    <source>
        <dbReference type="EMBL" id="RZU50995.1"/>
    </source>
</evidence>
<dbReference type="NCBIfam" id="TIGR04225">
    <property type="entry name" value="CshA_fibril_rpt"/>
    <property type="match status" value="2"/>
</dbReference>
<name>A0A4Q7ZL27_9ACTN</name>
<evidence type="ECO:0000259" key="3">
    <source>
        <dbReference type="Pfam" id="PF18651"/>
    </source>
</evidence>
<accession>A0A4Q7ZL27</accession>
<keyword evidence="2" id="KW-0472">Membrane</keyword>
<dbReference type="Pfam" id="PF20009">
    <property type="entry name" value="GEVED"/>
    <property type="match status" value="1"/>
</dbReference>
<evidence type="ECO:0000259" key="5">
    <source>
        <dbReference type="Pfam" id="PF20009"/>
    </source>
</evidence>
<keyword evidence="2" id="KW-1133">Transmembrane helix</keyword>
<dbReference type="Pfam" id="PF18651">
    <property type="entry name" value="CshA_NR2"/>
    <property type="match status" value="1"/>
</dbReference>
<feature type="domain" description="CshA" evidence="4">
    <location>
        <begin position="541"/>
        <end position="628"/>
    </location>
</feature>
<dbReference type="Proteomes" id="UP000292564">
    <property type="component" value="Unassembled WGS sequence"/>
</dbReference>
<keyword evidence="7" id="KW-1185">Reference proteome</keyword>
<comment type="caution">
    <text evidence="6">The sequence shown here is derived from an EMBL/GenBank/DDBJ whole genome shotgun (WGS) entry which is preliminary data.</text>
</comment>
<dbReference type="InterPro" id="IPR026395">
    <property type="entry name" value="CshA_fibril"/>
</dbReference>
<dbReference type="EMBL" id="SHKY01000001">
    <property type="protein sequence ID" value="RZU50995.1"/>
    <property type="molecule type" value="Genomic_DNA"/>
</dbReference>
<feature type="domain" description="CshA" evidence="4">
    <location>
        <begin position="448"/>
        <end position="533"/>
    </location>
</feature>
<protein>
    <submittedName>
        <fullName evidence="6">CshA-type fibril repeat protein</fullName>
    </submittedName>
</protein>
<organism evidence="6 7">
    <name type="scientific">Krasilnikovia cinnamomea</name>
    <dbReference type="NCBI Taxonomy" id="349313"/>
    <lineage>
        <taxon>Bacteria</taxon>
        <taxon>Bacillati</taxon>
        <taxon>Actinomycetota</taxon>
        <taxon>Actinomycetes</taxon>
        <taxon>Micromonosporales</taxon>
        <taxon>Micromonosporaceae</taxon>
        <taxon>Krasilnikovia</taxon>
    </lineage>
</organism>
<feature type="region of interest" description="Disordered" evidence="1">
    <location>
        <begin position="288"/>
        <end position="343"/>
    </location>
</feature>
<gene>
    <name evidence="6" type="ORF">EV385_2789</name>
</gene>
<dbReference type="InterPro" id="IPR045474">
    <property type="entry name" value="GEVED"/>
</dbReference>
<feature type="compositionally biased region" description="Acidic residues" evidence="1">
    <location>
        <begin position="318"/>
        <end position="331"/>
    </location>
</feature>
<feature type="domain" description="GEVED" evidence="5">
    <location>
        <begin position="359"/>
        <end position="432"/>
    </location>
</feature>